<proteinExistence type="predicted"/>
<comment type="caution">
    <text evidence="2">The sequence shown here is derived from an EMBL/GenBank/DDBJ whole genome shotgun (WGS) entry which is preliminary data.</text>
</comment>
<accession>A0A0C1RP65</accession>
<protein>
    <recommendedName>
        <fullName evidence="1">HTH merR-type domain-containing protein</fullName>
    </recommendedName>
</protein>
<evidence type="ECO:0000259" key="1">
    <source>
        <dbReference type="Pfam" id="PF13411"/>
    </source>
</evidence>
<name>A0A0C1RP65_9CYAN</name>
<dbReference type="AlphaFoldDB" id="A0A0C1RP65"/>
<feature type="domain" description="HTH merR-type" evidence="1">
    <location>
        <begin position="4"/>
        <end position="71"/>
    </location>
</feature>
<dbReference type="InterPro" id="IPR000551">
    <property type="entry name" value="MerR-type_HTH_dom"/>
</dbReference>
<dbReference type="GO" id="GO:0006355">
    <property type="term" value="P:regulation of DNA-templated transcription"/>
    <property type="evidence" value="ECO:0007669"/>
    <property type="project" value="InterPro"/>
</dbReference>
<evidence type="ECO:0000313" key="2">
    <source>
        <dbReference type="EMBL" id="KIE13815.1"/>
    </source>
</evidence>
<dbReference type="GO" id="GO:0003677">
    <property type="term" value="F:DNA binding"/>
    <property type="evidence" value="ECO:0007669"/>
    <property type="project" value="InterPro"/>
</dbReference>
<sequence>MELYTKAEVADILGLSVSGFWRVAEECGFSPAIQKNKMTALYTPEQVDEMKIIYALKRKGIQPALARALMKNGLDRLVWVLKDYKTAKIIDNPDELLSILNAKGKHEVERVNLKELAQI</sequence>
<dbReference type="EMBL" id="JHEG02000005">
    <property type="protein sequence ID" value="KIE13815.1"/>
    <property type="molecule type" value="Genomic_DNA"/>
</dbReference>
<reference evidence="2" key="1">
    <citation type="journal article" date="2015" name="Genome Announc.">
        <title>Draft Genome Sequence of Tolypothrix boutellei Strain VB521301.</title>
        <authorList>
            <person name="Chandrababunaidu M.M."/>
            <person name="Singh D."/>
            <person name="Sen D."/>
            <person name="Bhan S."/>
            <person name="Das S."/>
            <person name="Gupta A."/>
            <person name="Adhikary S.P."/>
            <person name="Tripathy S."/>
        </authorList>
    </citation>
    <scope>NUCLEOTIDE SEQUENCE</scope>
    <source>
        <strain evidence="2">VB521301</strain>
    </source>
</reference>
<dbReference type="Pfam" id="PF13411">
    <property type="entry name" value="MerR_1"/>
    <property type="match status" value="1"/>
</dbReference>
<gene>
    <name evidence="2" type="ORF">DA73_0201855</name>
</gene>
<organism evidence="2">
    <name type="scientific">Tolypothrix bouteillei VB521301</name>
    <dbReference type="NCBI Taxonomy" id="1479485"/>
    <lineage>
        <taxon>Bacteria</taxon>
        <taxon>Bacillati</taxon>
        <taxon>Cyanobacteriota</taxon>
        <taxon>Cyanophyceae</taxon>
        <taxon>Nostocales</taxon>
        <taxon>Tolypothrichaceae</taxon>
        <taxon>Tolypothrix</taxon>
    </lineage>
</organism>